<dbReference type="CDD" id="cd09720">
    <property type="entry name" value="Cas1_II"/>
    <property type="match status" value="1"/>
</dbReference>
<keyword evidence="3 9" id="KW-0255">Endonuclease</keyword>
<proteinExistence type="inferred from homology"/>
<evidence type="ECO:0000313" key="9">
    <source>
        <dbReference type="EMBL" id="MPM67775.1"/>
    </source>
</evidence>
<dbReference type="InterPro" id="IPR042211">
    <property type="entry name" value="CRISPR-assoc_Cas1_N"/>
</dbReference>
<dbReference type="GO" id="GO:0004520">
    <property type="term" value="F:DNA endonuclease activity"/>
    <property type="evidence" value="ECO:0007669"/>
    <property type="project" value="InterPro"/>
</dbReference>
<dbReference type="GO" id="GO:0046872">
    <property type="term" value="F:metal ion binding"/>
    <property type="evidence" value="ECO:0007669"/>
    <property type="project" value="UniProtKB-KW"/>
</dbReference>
<evidence type="ECO:0000256" key="7">
    <source>
        <dbReference type="ARBA" id="ARBA00023125"/>
    </source>
</evidence>
<keyword evidence="7" id="KW-0238">DNA-binding</keyword>
<dbReference type="EMBL" id="VSSQ01021884">
    <property type="protein sequence ID" value="MPM67775.1"/>
    <property type="molecule type" value="Genomic_DNA"/>
</dbReference>
<dbReference type="NCBIfam" id="TIGR00287">
    <property type="entry name" value="cas1"/>
    <property type="match status" value="1"/>
</dbReference>
<evidence type="ECO:0000256" key="1">
    <source>
        <dbReference type="ARBA" id="ARBA00022722"/>
    </source>
</evidence>
<gene>
    <name evidence="9" type="primary">cas1_28</name>
    <name evidence="9" type="ORF">SDC9_114699</name>
</gene>
<evidence type="ECO:0000256" key="4">
    <source>
        <dbReference type="ARBA" id="ARBA00022801"/>
    </source>
</evidence>
<dbReference type="InterPro" id="IPR042206">
    <property type="entry name" value="CRISPR-assoc_Cas1_C"/>
</dbReference>
<dbReference type="GO" id="GO:0043571">
    <property type="term" value="P:maintenance of CRISPR repeat elements"/>
    <property type="evidence" value="ECO:0007669"/>
    <property type="project" value="InterPro"/>
</dbReference>
<evidence type="ECO:0000256" key="5">
    <source>
        <dbReference type="ARBA" id="ARBA00022842"/>
    </source>
</evidence>
<protein>
    <submittedName>
        <fullName evidence="9">CRISPR-associated endonuclease Cas1</fullName>
        <ecNumber evidence="9">3.1.-.-</ecNumber>
    </submittedName>
</protein>
<dbReference type="GO" id="GO:0051607">
    <property type="term" value="P:defense response to virus"/>
    <property type="evidence" value="ECO:0007669"/>
    <property type="project" value="UniProtKB-KW"/>
</dbReference>
<dbReference type="HAMAP" id="MF_01470">
    <property type="entry name" value="Cas1"/>
    <property type="match status" value="1"/>
</dbReference>
<keyword evidence="2" id="KW-0479">Metal-binding</keyword>
<dbReference type="PANTHER" id="PTHR34353">
    <property type="entry name" value="CRISPR-ASSOCIATED ENDONUCLEASE CAS1 1"/>
    <property type="match status" value="1"/>
</dbReference>
<dbReference type="NCBIfam" id="TIGR03639">
    <property type="entry name" value="cas1_NMENI"/>
    <property type="match status" value="1"/>
</dbReference>
<dbReference type="AlphaFoldDB" id="A0A645BR43"/>
<evidence type="ECO:0000256" key="2">
    <source>
        <dbReference type="ARBA" id="ARBA00022723"/>
    </source>
</evidence>
<keyword evidence="1" id="KW-0540">Nuclease</keyword>
<dbReference type="Gene3D" id="3.100.10.20">
    <property type="entry name" value="CRISPR-associated endonuclease Cas1, N-terminal domain"/>
    <property type="match status" value="1"/>
</dbReference>
<reference evidence="9" key="1">
    <citation type="submission" date="2019-08" db="EMBL/GenBank/DDBJ databases">
        <authorList>
            <person name="Kucharzyk K."/>
            <person name="Murdoch R.W."/>
            <person name="Higgins S."/>
            <person name="Loffler F."/>
        </authorList>
    </citation>
    <scope>NUCLEOTIDE SEQUENCE</scope>
</reference>
<dbReference type="PANTHER" id="PTHR34353:SF2">
    <property type="entry name" value="CRISPR-ASSOCIATED ENDONUCLEASE CAS1 1"/>
    <property type="match status" value="1"/>
</dbReference>
<dbReference type="InterPro" id="IPR002729">
    <property type="entry name" value="CRISPR-assoc_Cas1"/>
</dbReference>
<keyword evidence="5" id="KW-0460">Magnesium</keyword>
<organism evidence="9">
    <name type="scientific">bioreactor metagenome</name>
    <dbReference type="NCBI Taxonomy" id="1076179"/>
    <lineage>
        <taxon>unclassified sequences</taxon>
        <taxon>metagenomes</taxon>
        <taxon>ecological metagenomes</taxon>
    </lineage>
</organism>
<name>A0A645BR43_9ZZZZ</name>
<comment type="caution">
    <text evidence="9">The sequence shown here is derived from an EMBL/GenBank/DDBJ whole genome shotgun (WGS) entry which is preliminary data.</text>
</comment>
<keyword evidence="8" id="KW-0464">Manganese</keyword>
<dbReference type="GO" id="GO:0016787">
    <property type="term" value="F:hydrolase activity"/>
    <property type="evidence" value="ECO:0007669"/>
    <property type="project" value="UniProtKB-KW"/>
</dbReference>
<accession>A0A645BR43</accession>
<dbReference type="InterPro" id="IPR050646">
    <property type="entry name" value="Cas1"/>
</dbReference>
<keyword evidence="4 9" id="KW-0378">Hydrolase</keyword>
<dbReference type="EC" id="3.1.-.-" evidence="9"/>
<dbReference type="GO" id="GO:0003677">
    <property type="term" value="F:DNA binding"/>
    <property type="evidence" value="ECO:0007669"/>
    <property type="project" value="UniProtKB-KW"/>
</dbReference>
<keyword evidence="6" id="KW-0051">Antiviral defense</keyword>
<dbReference type="Pfam" id="PF01867">
    <property type="entry name" value="Cas_Cas1"/>
    <property type="match status" value="1"/>
</dbReference>
<dbReference type="Gene3D" id="1.20.120.920">
    <property type="entry name" value="CRISPR-associated endonuclease Cas1, C-terminal domain"/>
    <property type="match status" value="1"/>
</dbReference>
<evidence type="ECO:0000256" key="6">
    <source>
        <dbReference type="ARBA" id="ARBA00023118"/>
    </source>
</evidence>
<dbReference type="InterPro" id="IPR019855">
    <property type="entry name" value="CRISPR-assoc_Cas1_NMENI"/>
</dbReference>
<evidence type="ECO:0000256" key="8">
    <source>
        <dbReference type="ARBA" id="ARBA00023211"/>
    </source>
</evidence>
<evidence type="ECO:0000256" key="3">
    <source>
        <dbReference type="ARBA" id="ARBA00022759"/>
    </source>
</evidence>
<sequence length="310" mass="36480">MQHLLTNQLQDYTRLKEGWSELMGWRTVVVNTHSKLTYKNNHLVFRTYDRQELIHLSEIDVLLLETTDITLTTMLIKRLIDENILILFCDDKRLPIGKLLSFYARHDSSLQLARQLEWEENRKAEIWTEIISQKILNQSQLLTGFDLQEKAASLLNLQSELEIFDPSNREGHAARIYFNALFGKEFTREADNAINAGLNYGYTLLLSMFAREVVQTGCMTQFGLKHENQFNDFNLASDFMEPFRPLVDHIVYENRHQEFQVIKRSLFDLFTNNYPYHNKKMFLTNIISDYTKKVVKSLNKEIEGAPNFRI</sequence>